<feature type="domain" description="Transglutaminase-like" evidence="2">
    <location>
        <begin position="17"/>
        <end position="124"/>
    </location>
</feature>
<evidence type="ECO:0000256" key="1">
    <source>
        <dbReference type="SAM" id="MobiDB-lite"/>
    </source>
</evidence>
<proteinExistence type="predicted"/>
<dbReference type="SUPFAM" id="SSF54001">
    <property type="entry name" value="Cysteine proteinases"/>
    <property type="match status" value="1"/>
</dbReference>
<name>A0A150G6E5_GONPE</name>
<accession>A0A150G6E5</accession>
<reference evidence="4" key="1">
    <citation type="journal article" date="2016" name="Nat. Commun.">
        <title>The Gonium pectorale genome demonstrates co-option of cell cycle regulation during the evolution of multicellularity.</title>
        <authorList>
            <person name="Hanschen E.R."/>
            <person name="Marriage T.N."/>
            <person name="Ferris P.J."/>
            <person name="Hamaji T."/>
            <person name="Toyoda A."/>
            <person name="Fujiyama A."/>
            <person name="Neme R."/>
            <person name="Noguchi H."/>
            <person name="Minakuchi Y."/>
            <person name="Suzuki M."/>
            <person name="Kawai-Toyooka H."/>
            <person name="Smith D.R."/>
            <person name="Sparks H."/>
            <person name="Anderson J."/>
            <person name="Bakaric R."/>
            <person name="Luria V."/>
            <person name="Karger A."/>
            <person name="Kirschner M.W."/>
            <person name="Durand P.M."/>
            <person name="Michod R.E."/>
            <person name="Nozaki H."/>
            <person name="Olson B.J."/>
        </authorList>
    </citation>
    <scope>NUCLEOTIDE SEQUENCE [LARGE SCALE GENOMIC DNA]</scope>
    <source>
        <strain evidence="4">NIES-2863</strain>
    </source>
</reference>
<comment type="caution">
    <text evidence="3">The sequence shown here is derived from an EMBL/GenBank/DDBJ whole genome shotgun (WGS) entry which is preliminary data.</text>
</comment>
<evidence type="ECO:0000313" key="4">
    <source>
        <dbReference type="Proteomes" id="UP000075714"/>
    </source>
</evidence>
<gene>
    <name evidence="3" type="ORF">GPECTOR_58g554</name>
</gene>
<dbReference type="OrthoDB" id="536507at2759"/>
<dbReference type="AlphaFoldDB" id="A0A150G6E5"/>
<dbReference type="Proteomes" id="UP000075714">
    <property type="component" value="Unassembled WGS sequence"/>
</dbReference>
<evidence type="ECO:0000259" key="2">
    <source>
        <dbReference type="Pfam" id="PF01841"/>
    </source>
</evidence>
<keyword evidence="4" id="KW-1185">Reference proteome</keyword>
<feature type="compositionally biased region" description="Gly residues" evidence="1">
    <location>
        <begin position="194"/>
        <end position="211"/>
    </location>
</feature>
<sequence>MSPSSSTAPIDHVGLSSLVEGLTRGCATEAERAVAIHDFVRELPFGFTPFFDSASPQQTLAYGGHCNPKGTLMVEMLRRAGLEAHLHAVNINNAILRGCLASPPPVLTHTYTEVKVDGRWLSVDSYIVDTELFARAKQRLLAEGRRLGYGVHVSGTCTWDAASDAFCQFASPQEMLLEDLGRVATRPGSAAARGGTGGGDASASGGAGSGGAALGAELERHPRFANRLGPLPLASVLAPLRVAPGWATRLLSGRVMSLRRGGA</sequence>
<dbReference type="Gene3D" id="3.10.620.30">
    <property type="match status" value="1"/>
</dbReference>
<feature type="region of interest" description="Disordered" evidence="1">
    <location>
        <begin position="187"/>
        <end position="211"/>
    </location>
</feature>
<dbReference type="InterPro" id="IPR038765">
    <property type="entry name" value="Papain-like_cys_pep_sf"/>
</dbReference>
<evidence type="ECO:0000313" key="3">
    <source>
        <dbReference type="EMBL" id="KXZ45105.1"/>
    </source>
</evidence>
<organism evidence="3 4">
    <name type="scientific">Gonium pectorale</name>
    <name type="common">Green alga</name>
    <dbReference type="NCBI Taxonomy" id="33097"/>
    <lineage>
        <taxon>Eukaryota</taxon>
        <taxon>Viridiplantae</taxon>
        <taxon>Chlorophyta</taxon>
        <taxon>core chlorophytes</taxon>
        <taxon>Chlorophyceae</taxon>
        <taxon>CS clade</taxon>
        <taxon>Chlamydomonadales</taxon>
        <taxon>Volvocaceae</taxon>
        <taxon>Gonium</taxon>
    </lineage>
</organism>
<dbReference type="InterPro" id="IPR002931">
    <property type="entry name" value="Transglutaminase-like"/>
</dbReference>
<dbReference type="EMBL" id="LSYV01000059">
    <property type="protein sequence ID" value="KXZ45105.1"/>
    <property type="molecule type" value="Genomic_DNA"/>
</dbReference>
<dbReference type="Pfam" id="PF01841">
    <property type="entry name" value="Transglut_core"/>
    <property type="match status" value="1"/>
</dbReference>
<protein>
    <recommendedName>
        <fullName evidence="2">Transglutaminase-like domain-containing protein</fullName>
    </recommendedName>
</protein>